<feature type="repeat" description="WD" evidence="3">
    <location>
        <begin position="489"/>
        <end position="528"/>
    </location>
</feature>
<feature type="transmembrane region" description="Helical" evidence="5">
    <location>
        <begin position="1069"/>
        <end position="1089"/>
    </location>
</feature>
<feature type="repeat" description="WD" evidence="3">
    <location>
        <begin position="706"/>
        <end position="747"/>
    </location>
</feature>
<dbReference type="Pfam" id="PF00400">
    <property type="entry name" value="WD40"/>
    <property type="match status" value="7"/>
</dbReference>
<dbReference type="InterPro" id="IPR036322">
    <property type="entry name" value="WD40_repeat_dom_sf"/>
</dbReference>
<dbReference type="PROSITE" id="PS50082">
    <property type="entry name" value="WD_REPEATS_2"/>
    <property type="match status" value="6"/>
</dbReference>
<organism evidence="6 7">
    <name type="scientific">Diatrype stigma</name>
    <dbReference type="NCBI Taxonomy" id="117547"/>
    <lineage>
        <taxon>Eukaryota</taxon>
        <taxon>Fungi</taxon>
        <taxon>Dikarya</taxon>
        <taxon>Ascomycota</taxon>
        <taxon>Pezizomycotina</taxon>
        <taxon>Sordariomycetes</taxon>
        <taxon>Xylariomycetidae</taxon>
        <taxon>Xylariales</taxon>
        <taxon>Diatrypaceae</taxon>
        <taxon>Diatrype</taxon>
    </lineage>
</organism>
<dbReference type="EMBL" id="JAKJXP020000001">
    <property type="protein sequence ID" value="KAK7757937.1"/>
    <property type="molecule type" value="Genomic_DNA"/>
</dbReference>
<feature type="repeat" description="WD" evidence="3">
    <location>
        <begin position="446"/>
        <end position="487"/>
    </location>
</feature>
<dbReference type="InterPro" id="IPR015943">
    <property type="entry name" value="WD40/YVTN_repeat-like_dom_sf"/>
</dbReference>
<dbReference type="CDD" id="cd00200">
    <property type="entry name" value="WD40"/>
    <property type="match status" value="1"/>
</dbReference>
<feature type="transmembrane region" description="Helical" evidence="5">
    <location>
        <begin position="1029"/>
        <end position="1049"/>
    </location>
</feature>
<keyword evidence="1 3" id="KW-0853">WD repeat</keyword>
<dbReference type="PROSITE" id="PS50294">
    <property type="entry name" value="WD_REPEATS_REGION"/>
    <property type="match status" value="5"/>
</dbReference>
<evidence type="ECO:0000256" key="4">
    <source>
        <dbReference type="SAM" id="MobiDB-lite"/>
    </source>
</evidence>
<dbReference type="SUPFAM" id="SSF50978">
    <property type="entry name" value="WD40 repeat-like"/>
    <property type="match status" value="1"/>
</dbReference>
<accession>A0AAN9YX61</accession>
<evidence type="ECO:0000256" key="2">
    <source>
        <dbReference type="ARBA" id="ARBA00022737"/>
    </source>
</evidence>
<keyword evidence="2" id="KW-0677">Repeat</keyword>
<feature type="transmembrane region" description="Helical" evidence="5">
    <location>
        <begin position="1200"/>
        <end position="1220"/>
    </location>
</feature>
<dbReference type="InterPro" id="IPR020472">
    <property type="entry name" value="WD40_PAC1"/>
</dbReference>
<feature type="transmembrane region" description="Helical" evidence="5">
    <location>
        <begin position="1273"/>
        <end position="1291"/>
    </location>
</feature>
<keyword evidence="5" id="KW-0472">Membrane</keyword>
<feature type="compositionally biased region" description="Acidic residues" evidence="4">
    <location>
        <begin position="862"/>
        <end position="876"/>
    </location>
</feature>
<feature type="repeat" description="WD" evidence="3">
    <location>
        <begin position="403"/>
        <end position="445"/>
    </location>
</feature>
<dbReference type="PROSITE" id="PS00678">
    <property type="entry name" value="WD_REPEATS_1"/>
    <property type="match status" value="3"/>
</dbReference>
<evidence type="ECO:0000313" key="7">
    <source>
        <dbReference type="Proteomes" id="UP001320420"/>
    </source>
</evidence>
<dbReference type="InterPro" id="IPR001680">
    <property type="entry name" value="WD40_rpt"/>
</dbReference>
<keyword evidence="5" id="KW-1133">Transmembrane helix</keyword>
<evidence type="ECO:0000256" key="3">
    <source>
        <dbReference type="PROSITE-ProRule" id="PRU00221"/>
    </source>
</evidence>
<keyword evidence="7" id="KW-1185">Reference proteome</keyword>
<feature type="transmembrane region" description="Helical" evidence="5">
    <location>
        <begin position="1303"/>
        <end position="1321"/>
    </location>
</feature>
<feature type="repeat" description="WD" evidence="3">
    <location>
        <begin position="539"/>
        <end position="579"/>
    </location>
</feature>
<evidence type="ECO:0000313" key="6">
    <source>
        <dbReference type="EMBL" id="KAK7757937.1"/>
    </source>
</evidence>
<feature type="transmembrane region" description="Helical" evidence="5">
    <location>
        <begin position="937"/>
        <end position="956"/>
    </location>
</feature>
<reference evidence="6 7" key="1">
    <citation type="submission" date="2024-02" db="EMBL/GenBank/DDBJ databases">
        <title>De novo assembly and annotation of 12 fungi associated with fruit tree decline syndrome in Ontario, Canada.</title>
        <authorList>
            <person name="Sulman M."/>
            <person name="Ellouze W."/>
            <person name="Ilyukhin E."/>
        </authorList>
    </citation>
    <scope>NUCLEOTIDE SEQUENCE [LARGE SCALE GENOMIC DNA]</scope>
    <source>
        <strain evidence="6 7">M11/M66-122</strain>
    </source>
</reference>
<sequence>MSTATPKSKTLCFLEAFQEKSKGNITEEEYCHHLLAHAAGPLHPRDSKFYPGRYKDVELRDTDLFGYAVQLWAKKVKGSDITPYETVFRTYLRRAANTGTANNDKNENENDDEATVQAVAAALDAISDKLSRLETRRLLAFRALRDRRADILRLCLSNRWYSTTASTSSSGSGPGWNSFSIEGFWSEEAERACARGGADCPETFRVVEESGFRRWHCRLEPGEEMPPWRGPGEDPRIRAARETDVGGSWPVGSLGILGILMATVLPPPSKRQKKEVAERARVQQDVTPAPTEAGSIRARFVNKDGEQLTDLVEVDVADASEKNISLMLNTLLGRDRDEFLPYRFRIQVPGSADGAVIAGFTPDFLAVLRQHGIADPFESTLTVVAEEQAVFRVQAVSRLSHRIPGHGQPILCAQFSPASDGALATGSGDGTARIWDTATGTPRWTLKGHGGWVLGVAWSPDAEWLATCSMDRTVRLWEPATGKPAGREFKGHSGPVLMLAWQPFHLWESDEGGARLASCSKDGTVRVWVRGTGRTEHVLSGHAGSVTCVKWGGTNQIYTASHDKTVRVWDAAKGTLVHSLKLHAHWINSLALSTDFALRTGFFDHDPRAVPPSFEARRQKARDRFEKAAMVKGKVVERLVSASDDFTMYLWDPINAGTKPVARLQGHQRQVNSVVFSPDATLIASAGWDNHAKLWNAQDGKFLGTLRGHVAPVYKCEFSADSRLLVTGSKDCTLKVWNVNNFKLAKDLPGHEDEVYAVDWSPDGRTVASGDAMPDFFPFTQGTETSRQAAINDVSPLLGRFRAHLPRRVRSRPSLRFGGGSGGGVRGTGPGAASSNLLGAAAGARGSVHVGYGALIAAGLEDEEESDLDDDDEDDEARGGGYSAVGQQEGQRRWRRRCGWPRKATWRRMWRKGVLDLWVAPRQSAVKRVIDSWWRRWGLLVLLPAGLAVAWCALPFPQYPLPPRQHDSQPNIPPEGDDDAGPDHRVPGHGEARVQVNFWFFLLVYYGFYNLTALIWITKVFNLYSLNWWPSALGFPLTVSLIAVLSLAAPIPVYLVPEARFLTVHNTAWISWTFVVMAMPVAIAFAILMTHERHLGLRHSLSETQRIFTSSWWTGETAAFDSITRESGGGGRGGNNRYYYPRREGGGRGGGGIFDDPDDAATAGLQVAAADHQRQRMLAARRGRPAAALMERRRWLPASFVRFMWFCLALFIGLLAYLIGEAYAEIYLRTLPHNNFETIVYVYSWVVTVHLLDALTGWILGGNEGERVGSYPLSWIFKLYFMLTYQTYVRALYARLRSPSQFIWLQALSSGFLIALTPLTMTQAWHRVLQLAGLTGQSYGAYQKICVRNVFVRSLAENASMLTFLGSVLVVHFGPNRRVYPYFAFDDPGEPYDFRLTVIASAATWACELAAALVLRALVWCLFGVDTGAEGRRDLAVWPELLPTSVAVMLHVVQNMLFSIVRLQFR</sequence>
<dbReference type="PANTHER" id="PTHR40467:SF1">
    <property type="match status" value="1"/>
</dbReference>
<feature type="region of interest" description="Disordered" evidence="4">
    <location>
        <begin position="862"/>
        <end position="890"/>
    </location>
</feature>
<evidence type="ECO:0000256" key="5">
    <source>
        <dbReference type="SAM" id="Phobius"/>
    </source>
</evidence>
<comment type="caution">
    <text evidence="6">The sequence shown here is derived from an EMBL/GenBank/DDBJ whole genome shotgun (WGS) entry which is preliminary data.</text>
</comment>
<feature type="transmembrane region" description="Helical" evidence="5">
    <location>
        <begin position="998"/>
        <end position="1017"/>
    </location>
</feature>
<gene>
    <name evidence="6" type="ORF">SLS62_000315</name>
</gene>
<dbReference type="InterPro" id="IPR019775">
    <property type="entry name" value="WD40_repeat_CS"/>
</dbReference>
<name>A0AAN9YX61_9PEZI</name>
<feature type="region of interest" description="Disordered" evidence="4">
    <location>
        <begin position="965"/>
        <end position="986"/>
    </location>
</feature>
<protein>
    <submittedName>
        <fullName evidence="6">Uncharacterized protein</fullName>
    </submittedName>
</protein>
<keyword evidence="5" id="KW-0812">Transmembrane</keyword>
<dbReference type="Gene3D" id="2.130.10.10">
    <property type="entry name" value="YVTN repeat-like/Quinoprotein amine dehydrogenase"/>
    <property type="match status" value="1"/>
</dbReference>
<feature type="repeat" description="WD" evidence="3">
    <location>
        <begin position="664"/>
        <end position="705"/>
    </location>
</feature>
<evidence type="ECO:0000256" key="1">
    <source>
        <dbReference type="ARBA" id="ARBA00022574"/>
    </source>
</evidence>
<feature type="transmembrane region" description="Helical" evidence="5">
    <location>
        <begin position="1240"/>
        <end position="1261"/>
    </location>
</feature>
<dbReference type="PRINTS" id="PR00320">
    <property type="entry name" value="GPROTEINBRPT"/>
</dbReference>
<dbReference type="SMART" id="SM00320">
    <property type="entry name" value="WD40"/>
    <property type="match status" value="8"/>
</dbReference>
<proteinExistence type="predicted"/>
<dbReference type="InterPro" id="IPR039966">
    <property type="entry name" value="C553.12c"/>
</dbReference>
<dbReference type="PANTHER" id="PTHR40467">
    <property type="match status" value="1"/>
</dbReference>
<dbReference type="Proteomes" id="UP001320420">
    <property type="component" value="Unassembled WGS sequence"/>
</dbReference>